<dbReference type="InterPro" id="IPR016565">
    <property type="entry name" value="Proteasome_assmbl_chp_1"/>
</dbReference>
<organism evidence="4 5">
    <name type="scientific">Nicrophorus vespilloides</name>
    <name type="common">Boreal carrion beetle</name>
    <dbReference type="NCBI Taxonomy" id="110193"/>
    <lineage>
        <taxon>Eukaryota</taxon>
        <taxon>Metazoa</taxon>
        <taxon>Ecdysozoa</taxon>
        <taxon>Arthropoda</taxon>
        <taxon>Hexapoda</taxon>
        <taxon>Insecta</taxon>
        <taxon>Pterygota</taxon>
        <taxon>Neoptera</taxon>
        <taxon>Endopterygota</taxon>
        <taxon>Coleoptera</taxon>
        <taxon>Polyphaga</taxon>
        <taxon>Staphyliniformia</taxon>
        <taxon>Silphidae</taxon>
        <taxon>Nicrophorinae</taxon>
        <taxon>Nicrophorus</taxon>
    </lineage>
</organism>
<dbReference type="PANTHER" id="PTHR15069:SF1">
    <property type="entry name" value="PROTEASOME ASSEMBLY CHAPERONE 1"/>
    <property type="match status" value="1"/>
</dbReference>
<evidence type="ECO:0000256" key="3">
    <source>
        <dbReference type="ARBA" id="ARBA00023186"/>
    </source>
</evidence>
<evidence type="ECO:0000256" key="1">
    <source>
        <dbReference type="ARBA" id="ARBA00005261"/>
    </source>
</evidence>
<evidence type="ECO:0000313" key="5">
    <source>
        <dbReference type="RefSeq" id="XP_017786085.1"/>
    </source>
</evidence>
<comment type="similarity">
    <text evidence="1">Belongs to the PSMG1 family.</text>
</comment>
<evidence type="ECO:0000256" key="2">
    <source>
        <dbReference type="ARBA" id="ARBA00019180"/>
    </source>
</evidence>
<keyword evidence="4" id="KW-1185">Reference proteome</keyword>
<sequence>MNYNFGEIVEPPTRALIDENLPITIDLEIPNSLVLPPNINTLLIADTSYLSKLLKLCLVSEPMFSTKKNELTFYKLNDHYIVVCKLIEGVSIGKATEILMPWINLSEVVYAMTTSPLATYQNKSDSNMLMLSTDGNTCYPTLQVPNLVTGVTAGVFSYAKHVGKSCSLFIGYIDNTPLDSVNSKPFVELLRKIDLPPVRECVLQDRLPEHNLYM</sequence>
<dbReference type="PANTHER" id="PTHR15069">
    <property type="entry name" value="PROTEASOME ASSEMBLY CHAPERONE 1"/>
    <property type="match status" value="1"/>
</dbReference>
<reference evidence="5" key="1">
    <citation type="submission" date="2025-08" db="UniProtKB">
        <authorList>
            <consortium name="RefSeq"/>
        </authorList>
    </citation>
    <scope>IDENTIFICATION</scope>
    <source>
        <tissue evidence="5">Whole Larva</tissue>
    </source>
</reference>
<dbReference type="Proteomes" id="UP000695000">
    <property type="component" value="Unplaced"/>
</dbReference>
<accession>A0ABM1NGY5</accession>
<protein>
    <recommendedName>
        <fullName evidence="2">Proteasome assembly chaperone 1</fullName>
    </recommendedName>
</protein>
<keyword evidence="3" id="KW-0143">Chaperone</keyword>
<evidence type="ECO:0000313" key="4">
    <source>
        <dbReference type="Proteomes" id="UP000695000"/>
    </source>
</evidence>
<dbReference type="GeneID" id="108569156"/>
<proteinExistence type="inferred from homology"/>
<gene>
    <name evidence="5" type="primary">LOC108569156</name>
</gene>
<name>A0ABM1NGY5_NICVS</name>
<dbReference type="RefSeq" id="XP_017786085.1">
    <property type="nucleotide sequence ID" value="XM_017930596.1"/>
</dbReference>